<dbReference type="EMBL" id="JBHSNQ010000077">
    <property type="protein sequence ID" value="MFC5541922.1"/>
    <property type="molecule type" value="Genomic_DNA"/>
</dbReference>
<dbReference type="Pfam" id="PF13649">
    <property type="entry name" value="Methyltransf_25"/>
    <property type="match status" value="1"/>
</dbReference>
<feature type="domain" description="Methyltransferase" evidence="1">
    <location>
        <begin position="100"/>
        <end position="185"/>
    </location>
</feature>
<evidence type="ECO:0000313" key="4">
    <source>
        <dbReference type="Proteomes" id="UP001595978"/>
    </source>
</evidence>
<dbReference type="Gene3D" id="3.40.50.150">
    <property type="entry name" value="Vaccinia Virus protein VP39"/>
    <property type="match status" value="1"/>
</dbReference>
<sequence length="281" mass="32224">MEKRSKRQNSIDYMKENDRLFSCPICNGAMEVLEQGEVVCGNRHSFTIAKQGYVNFLTKPVRSMYTKNLFESRKMVIDAGLYNELHNQIAKVIGDSVQTILDTGCGEGSHLVGICGRLNNKEAVGVGIDIAKEGIMTAAKYYEKKIWCVGDLASSPFRERSFDVILNILSPANYDEFKRLLKSDGKIIKVVPQSGYLMELRKQIFVDSEKENYTNERTVKRFYEQFPYVQRQRITYKMPIEKDLVPRLIEMTPLGWHAETRGIDLNEVTIDLELLVGECQR</sequence>
<dbReference type="SUPFAM" id="SSF53335">
    <property type="entry name" value="S-adenosyl-L-methionine-dependent methyltransferases"/>
    <property type="match status" value="1"/>
</dbReference>
<dbReference type="InterPro" id="IPR041698">
    <property type="entry name" value="Methyltransf_25"/>
</dbReference>
<dbReference type="InterPro" id="IPR048647">
    <property type="entry name" value="RlmA_N"/>
</dbReference>
<keyword evidence="4" id="KW-1185">Reference proteome</keyword>
<accession>A0ABW0RD32</accession>
<reference evidence="4" key="1">
    <citation type="journal article" date="2019" name="Int. J. Syst. Evol. Microbiol.">
        <title>The Global Catalogue of Microorganisms (GCM) 10K type strain sequencing project: providing services to taxonomists for standard genome sequencing and annotation.</title>
        <authorList>
            <consortium name="The Broad Institute Genomics Platform"/>
            <consortium name="The Broad Institute Genome Sequencing Center for Infectious Disease"/>
            <person name="Wu L."/>
            <person name="Ma J."/>
        </authorList>
    </citation>
    <scope>NUCLEOTIDE SEQUENCE [LARGE SCALE GENOMIC DNA]</scope>
    <source>
        <strain evidence="4">CCUG 56331</strain>
    </source>
</reference>
<dbReference type="PIRSF" id="PIRSF018249">
    <property type="entry name" value="MyrA_prd"/>
    <property type="match status" value="1"/>
</dbReference>
<dbReference type="GO" id="GO:0032259">
    <property type="term" value="P:methylation"/>
    <property type="evidence" value="ECO:0007669"/>
    <property type="project" value="UniProtKB-KW"/>
</dbReference>
<dbReference type="RefSeq" id="WP_342471004.1">
    <property type="nucleotide sequence ID" value="NZ_JBHSNQ010000077.1"/>
</dbReference>
<dbReference type="CDD" id="cd02440">
    <property type="entry name" value="AdoMet_MTases"/>
    <property type="match status" value="1"/>
</dbReference>
<keyword evidence="3" id="KW-0808">Transferase</keyword>
<dbReference type="Proteomes" id="UP001595978">
    <property type="component" value="Unassembled WGS sequence"/>
</dbReference>
<feature type="domain" description="23S rRNA (guanine(745)-N(1))-methyltransferase N-terminal" evidence="2">
    <location>
        <begin position="21"/>
        <end position="57"/>
    </location>
</feature>
<evidence type="ECO:0000259" key="2">
    <source>
        <dbReference type="Pfam" id="PF21302"/>
    </source>
</evidence>
<dbReference type="InterPro" id="IPR016718">
    <property type="entry name" value="rRNA_m1G-MeTrfase_A_prd"/>
</dbReference>
<protein>
    <submittedName>
        <fullName evidence="3">RNA methyltransferase</fullName>
    </submittedName>
</protein>
<evidence type="ECO:0000313" key="3">
    <source>
        <dbReference type="EMBL" id="MFC5541922.1"/>
    </source>
</evidence>
<proteinExistence type="predicted"/>
<dbReference type="Pfam" id="PF21302">
    <property type="entry name" value="Zn_ribbon_RlmA"/>
    <property type="match status" value="1"/>
</dbReference>
<gene>
    <name evidence="3" type="ORF">ACFPOH_09120</name>
</gene>
<organism evidence="3 4">
    <name type="scientific">Ureibacillus suwonensis</name>
    <dbReference type="NCBI Taxonomy" id="313007"/>
    <lineage>
        <taxon>Bacteria</taxon>
        <taxon>Bacillati</taxon>
        <taxon>Bacillota</taxon>
        <taxon>Bacilli</taxon>
        <taxon>Bacillales</taxon>
        <taxon>Caryophanaceae</taxon>
        <taxon>Ureibacillus</taxon>
    </lineage>
</organism>
<keyword evidence="3" id="KW-0489">Methyltransferase</keyword>
<dbReference type="InterPro" id="IPR029063">
    <property type="entry name" value="SAM-dependent_MTases_sf"/>
</dbReference>
<evidence type="ECO:0000259" key="1">
    <source>
        <dbReference type="Pfam" id="PF13649"/>
    </source>
</evidence>
<comment type="caution">
    <text evidence="3">The sequence shown here is derived from an EMBL/GenBank/DDBJ whole genome shotgun (WGS) entry which is preliminary data.</text>
</comment>
<dbReference type="GO" id="GO:0008168">
    <property type="term" value="F:methyltransferase activity"/>
    <property type="evidence" value="ECO:0007669"/>
    <property type="project" value="UniProtKB-KW"/>
</dbReference>
<name>A0ABW0RD32_9BACL</name>